<reference evidence="8" key="1">
    <citation type="journal article" date="2020" name="mSystems">
        <title>Genome- and Community-Level Interaction Insights into Carbon Utilization and Element Cycling Functions of Hydrothermarchaeota in Hydrothermal Sediment.</title>
        <authorList>
            <person name="Zhou Z."/>
            <person name="Liu Y."/>
            <person name="Xu W."/>
            <person name="Pan J."/>
            <person name="Luo Z.H."/>
            <person name="Li M."/>
        </authorList>
    </citation>
    <scope>NUCLEOTIDE SEQUENCE [LARGE SCALE GENOMIC DNA]</scope>
    <source>
        <strain evidence="8">HyVt-96</strain>
    </source>
</reference>
<keyword evidence="4 7" id="KW-0408">Iron</keyword>
<evidence type="ECO:0000256" key="7">
    <source>
        <dbReference type="PIRSR" id="PIRSR000216-1"/>
    </source>
</evidence>
<dbReference type="InterPro" id="IPR028431">
    <property type="entry name" value="NADP_DH_HndA-like"/>
</dbReference>
<evidence type="ECO:0000256" key="1">
    <source>
        <dbReference type="ARBA" id="ARBA00010643"/>
    </source>
</evidence>
<dbReference type="Pfam" id="PF01257">
    <property type="entry name" value="2Fe-2S_thioredx"/>
    <property type="match status" value="1"/>
</dbReference>
<dbReference type="InterPro" id="IPR041921">
    <property type="entry name" value="NuoE_N"/>
</dbReference>
<keyword evidence="5 7" id="KW-0411">Iron-sulfur</keyword>
<dbReference type="InterPro" id="IPR036249">
    <property type="entry name" value="Thioredoxin-like_sf"/>
</dbReference>
<evidence type="ECO:0000256" key="2">
    <source>
        <dbReference type="ARBA" id="ARBA00022714"/>
    </source>
</evidence>
<organism evidence="8">
    <name type="scientific">candidate division WOR-3 bacterium</name>
    <dbReference type="NCBI Taxonomy" id="2052148"/>
    <lineage>
        <taxon>Bacteria</taxon>
        <taxon>Bacteria division WOR-3</taxon>
    </lineage>
</organism>
<dbReference type="EMBL" id="DRTX01000105">
    <property type="protein sequence ID" value="HHF53114.1"/>
    <property type="molecule type" value="Genomic_DNA"/>
</dbReference>
<gene>
    <name evidence="8" type="primary">nuoE</name>
    <name evidence="8" type="ORF">ENL43_01965</name>
</gene>
<dbReference type="SUPFAM" id="SSF52833">
    <property type="entry name" value="Thioredoxin-like"/>
    <property type="match status" value="1"/>
</dbReference>
<feature type="binding site" evidence="7">
    <location>
        <position position="128"/>
    </location>
    <ligand>
        <name>[2Fe-2S] cluster</name>
        <dbReference type="ChEBI" id="CHEBI:190135"/>
    </ligand>
</feature>
<dbReference type="CDD" id="cd03064">
    <property type="entry name" value="TRX_Fd_NuoE"/>
    <property type="match status" value="1"/>
</dbReference>
<comment type="caution">
    <text evidence="8">The sequence shown here is derived from an EMBL/GenBank/DDBJ whole genome shotgun (WGS) entry which is preliminary data.</text>
</comment>
<accession>A0A7V5LTX2</accession>
<feature type="binding site" evidence="7">
    <location>
        <position position="124"/>
    </location>
    <ligand>
        <name>[2Fe-2S] cluster</name>
        <dbReference type="ChEBI" id="CHEBI:190135"/>
    </ligand>
</feature>
<dbReference type="Gene3D" id="1.10.10.1590">
    <property type="entry name" value="NADH-quinone oxidoreductase subunit E"/>
    <property type="match status" value="1"/>
</dbReference>
<evidence type="ECO:0000256" key="5">
    <source>
        <dbReference type="ARBA" id="ARBA00023014"/>
    </source>
</evidence>
<dbReference type="Gene3D" id="3.40.30.10">
    <property type="entry name" value="Glutaredoxin"/>
    <property type="match status" value="1"/>
</dbReference>
<sequence>MHIPEDNPQYKALKREIIRYRRKPGPLIQVLHRAQEIFGYLPKEVQFFVAKELNVPLSSVYGVVTFYNFFRTEPVAKHIINICMGTACHVKGAANVAEALSRELGIKIGETTEDKMFTLSTARCFGACGLAPVMMINDEVYGKLTPEKAVEIVKKYREEHGGA</sequence>
<comment type="cofactor">
    <cofactor evidence="6">
        <name>[2Fe-2S] cluster</name>
        <dbReference type="ChEBI" id="CHEBI:190135"/>
    </cofactor>
</comment>
<evidence type="ECO:0000313" key="8">
    <source>
        <dbReference type="EMBL" id="HHF53114.1"/>
    </source>
</evidence>
<dbReference type="PIRSF" id="PIRSF000216">
    <property type="entry name" value="NADH_DH_24kDa"/>
    <property type="match status" value="1"/>
</dbReference>
<evidence type="ECO:0000256" key="4">
    <source>
        <dbReference type="ARBA" id="ARBA00023004"/>
    </source>
</evidence>
<evidence type="ECO:0000256" key="3">
    <source>
        <dbReference type="ARBA" id="ARBA00022723"/>
    </source>
</evidence>
<feature type="binding site" evidence="7">
    <location>
        <position position="88"/>
    </location>
    <ligand>
        <name>[2Fe-2S] cluster</name>
        <dbReference type="ChEBI" id="CHEBI:190135"/>
    </ligand>
</feature>
<dbReference type="NCBIfam" id="NF005722">
    <property type="entry name" value="PRK07539.1-2"/>
    <property type="match status" value="1"/>
</dbReference>
<dbReference type="PANTHER" id="PTHR43342:SF2">
    <property type="entry name" value="POTENTIAL NAD-REDUCING HYDROGENASE SUBUNIT"/>
    <property type="match status" value="1"/>
</dbReference>
<feature type="binding site" evidence="7">
    <location>
        <position position="83"/>
    </location>
    <ligand>
        <name>[2Fe-2S] cluster</name>
        <dbReference type="ChEBI" id="CHEBI:190135"/>
    </ligand>
</feature>
<keyword evidence="8" id="KW-0560">Oxidoreductase</keyword>
<comment type="cofactor">
    <cofactor evidence="7">
        <name>[2Fe-2S] cluster</name>
        <dbReference type="ChEBI" id="CHEBI:190135"/>
    </cofactor>
    <text evidence="7">Binds 1 [2Fe-2S] cluster.</text>
</comment>
<dbReference type="FunFam" id="3.40.30.10:FF:000015">
    <property type="entry name" value="NADH-quinone oxidoreductase subunit E"/>
    <property type="match status" value="1"/>
</dbReference>
<dbReference type="Proteomes" id="UP000886050">
    <property type="component" value="Unassembled WGS sequence"/>
</dbReference>
<name>A0A7V5LTX2_UNCW3</name>
<dbReference type="PANTHER" id="PTHR43342">
    <property type="entry name" value="NADH-QUINONE OXIDOREDUCTASE, E SUBUNIT"/>
    <property type="match status" value="1"/>
</dbReference>
<dbReference type="InterPro" id="IPR002023">
    <property type="entry name" value="NuoE-like"/>
</dbReference>
<dbReference type="EC" id="1.6.5.11" evidence="8"/>
<proteinExistence type="inferred from homology"/>
<keyword evidence="3 7" id="KW-0479">Metal-binding</keyword>
<dbReference type="GO" id="GO:0046872">
    <property type="term" value="F:metal ion binding"/>
    <property type="evidence" value="ECO:0007669"/>
    <property type="project" value="UniProtKB-KW"/>
</dbReference>
<dbReference type="AlphaFoldDB" id="A0A7V5LTX2"/>
<keyword evidence="2 7" id="KW-0001">2Fe-2S</keyword>
<evidence type="ECO:0000256" key="6">
    <source>
        <dbReference type="ARBA" id="ARBA00034078"/>
    </source>
</evidence>
<dbReference type="GO" id="GO:0051537">
    <property type="term" value="F:2 iron, 2 sulfur cluster binding"/>
    <property type="evidence" value="ECO:0007669"/>
    <property type="project" value="UniProtKB-KW"/>
</dbReference>
<dbReference type="InterPro" id="IPR042128">
    <property type="entry name" value="NuoE_dom"/>
</dbReference>
<dbReference type="GO" id="GO:0016491">
    <property type="term" value="F:oxidoreductase activity"/>
    <property type="evidence" value="ECO:0007669"/>
    <property type="project" value="UniProtKB-KW"/>
</dbReference>
<comment type="similarity">
    <text evidence="1">Belongs to the complex I 24 kDa subunit family.</text>
</comment>
<protein>
    <submittedName>
        <fullName evidence="8">NADH-quinone oxidoreductase subunit NuoE</fullName>
        <ecNumber evidence="8">1.6.5.11</ecNumber>
    </submittedName>
</protein>